<dbReference type="Pfam" id="PF02775">
    <property type="entry name" value="TPP_enzyme_C"/>
    <property type="match status" value="1"/>
</dbReference>
<dbReference type="InterPro" id="IPR029061">
    <property type="entry name" value="THDP-binding"/>
</dbReference>
<evidence type="ECO:0000259" key="6">
    <source>
        <dbReference type="Pfam" id="PF02776"/>
    </source>
</evidence>
<keyword evidence="4" id="KW-0496">Mitochondrion</keyword>
<dbReference type="CDD" id="cd07035">
    <property type="entry name" value="TPP_PYR_POX_like"/>
    <property type="match status" value="1"/>
</dbReference>
<dbReference type="InterPro" id="IPR029035">
    <property type="entry name" value="DHS-like_NAD/FAD-binding_dom"/>
</dbReference>
<evidence type="ECO:0000259" key="5">
    <source>
        <dbReference type="Pfam" id="PF02775"/>
    </source>
</evidence>
<dbReference type="GO" id="GO:0003984">
    <property type="term" value="F:acetolactate synthase activity"/>
    <property type="evidence" value="ECO:0007669"/>
    <property type="project" value="TreeGrafter"/>
</dbReference>
<protein>
    <submittedName>
        <fullName evidence="7">Thiamine pyrophosphate enzyme, N-terminal TPP binding domain-containing protein</fullName>
    </submittedName>
</protein>
<feature type="domain" description="Thiamine pyrophosphate enzyme N-terminal TPP-binding" evidence="6">
    <location>
        <begin position="45"/>
        <end position="168"/>
    </location>
</feature>
<dbReference type="EMBL" id="JAUEPU010000030">
    <property type="protein sequence ID" value="KAK0492258.1"/>
    <property type="molecule type" value="Genomic_DNA"/>
</dbReference>
<dbReference type="InterPro" id="IPR011766">
    <property type="entry name" value="TPP_enzyme_TPP-bd"/>
</dbReference>
<feature type="domain" description="Thiamine pyrophosphate enzyme TPP-binding" evidence="5">
    <location>
        <begin position="483"/>
        <end position="641"/>
    </location>
</feature>
<dbReference type="GO" id="GO:0030976">
    <property type="term" value="F:thiamine pyrophosphate binding"/>
    <property type="evidence" value="ECO:0007669"/>
    <property type="project" value="InterPro"/>
</dbReference>
<evidence type="ECO:0000256" key="2">
    <source>
        <dbReference type="ARBA" id="ARBA00007812"/>
    </source>
</evidence>
<dbReference type="GO" id="GO:0009099">
    <property type="term" value="P:L-valine biosynthetic process"/>
    <property type="evidence" value="ECO:0007669"/>
    <property type="project" value="TreeGrafter"/>
</dbReference>
<dbReference type="Gene3D" id="3.40.50.970">
    <property type="match status" value="2"/>
</dbReference>
<sequence>MTFLTKTEANFFVQSLCVTLCISPLSGLSSPIIASASNLFSDDKLVTLFLRTLTECGITHAFVNWGSDHPALLEELERQRIEAGKTSPFIVTCPNEMVALSSAQGYAQVTGKPAAVIVHVDVGTQALAGAIHNVDRGQTPVLIYAGASAFTSNGELKGSRNEWIMWIQDIPDQAAIVRQYMRHTAQINSSHDVAEVVKRSLQIATSHPRGPVYLWSRREVMESEVDASVLDASGLDRRQWPSVEATALSPTALSAIATAFMTATNPLINAVEPLLAFSTLLAIPIVITCPSVVNVPFSHPFLDSISYLNRNVPNKHLANADAILVIDSDLPWIPSLAVPSDKARVFVVSGADPLKASSIGSWHVAAEMICQADAQVALTQIVERVRQLDEQRGSVGEQILGSRIVQDRGQLLKDAHTAWLDNLEDRERDFSGDHLTVPNIIGALRRAIELHTSSRGVETLVLNEAISNFGAVWEQLRPEVLGSVFTSGGSALGWALGASVGAYLGGEVKSHQIEGARPNELVVAIVGDGSFMFGVPSSAYWMARKYGTPFLTIVLNNGGWKSPKLSMLGVYPSGLGSQAIGERLSVGFGPDSPDFSQIAVAASGGWAWGKRVVGSDALALEEDLAEAVNVVVKERRCAILDCILESI</sequence>
<dbReference type="GO" id="GO:0050660">
    <property type="term" value="F:flavin adenine dinucleotide binding"/>
    <property type="evidence" value="ECO:0007669"/>
    <property type="project" value="TreeGrafter"/>
</dbReference>
<evidence type="ECO:0000256" key="1">
    <source>
        <dbReference type="ARBA" id="ARBA00004173"/>
    </source>
</evidence>
<dbReference type="PANTHER" id="PTHR18968">
    <property type="entry name" value="THIAMINE PYROPHOSPHATE ENZYMES"/>
    <property type="match status" value="1"/>
</dbReference>
<accession>A0AA39PX83</accession>
<keyword evidence="8" id="KW-1185">Reference proteome</keyword>
<evidence type="ECO:0000256" key="4">
    <source>
        <dbReference type="ARBA" id="ARBA00023128"/>
    </source>
</evidence>
<dbReference type="AlphaFoldDB" id="A0AA39PX83"/>
<dbReference type="InterPro" id="IPR045229">
    <property type="entry name" value="TPP_enz"/>
</dbReference>
<dbReference type="Pfam" id="PF02776">
    <property type="entry name" value="TPP_enzyme_N"/>
    <property type="match status" value="1"/>
</dbReference>
<name>A0AA39PX83_9AGAR</name>
<evidence type="ECO:0000313" key="7">
    <source>
        <dbReference type="EMBL" id="KAK0492258.1"/>
    </source>
</evidence>
<organism evidence="7 8">
    <name type="scientific">Armillaria luteobubalina</name>
    <dbReference type="NCBI Taxonomy" id="153913"/>
    <lineage>
        <taxon>Eukaryota</taxon>
        <taxon>Fungi</taxon>
        <taxon>Dikarya</taxon>
        <taxon>Basidiomycota</taxon>
        <taxon>Agaricomycotina</taxon>
        <taxon>Agaricomycetes</taxon>
        <taxon>Agaricomycetidae</taxon>
        <taxon>Agaricales</taxon>
        <taxon>Marasmiineae</taxon>
        <taxon>Physalacriaceae</taxon>
        <taxon>Armillaria</taxon>
    </lineage>
</organism>
<evidence type="ECO:0000256" key="3">
    <source>
        <dbReference type="ARBA" id="ARBA00023052"/>
    </source>
</evidence>
<dbReference type="GO" id="GO:0005948">
    <property type="term" value="C:acetolactate synthase complex"/>
    <property type="evidence" value="ECO:0007669"/>
    <property type="project" value="TreeGrafter"/>
</dbReference>
<dbReference type="Proteomes" id="UP001175228">
    <property type="component" value="Unassembled WGS sequence"/>
</dbReference>
<dbReference type="InterPro" id="IPR012001">
    <property type="entry name" value="Thiamin_PyroP_enz_TPP-bd_dom"/>
</dbReference>
<dbReference type="GO" id="GO:0005739">
    <property type="term" value="C:mitochondrion"/>
    <property type="evidence" value="ECO:0007669"/>
    <property type="project" value="UniProtKB-SubCell"/>
</dbReference>
<dbReference type="PANTHER" id="PTHR18968:SF164">
    <property type="entry name" value="PYRUVATE DECARBOXYLASE"/>
    <property type="match status" value="1"/>
</dbReference>
<evidence type="ECO:0000313" key="8">
    <source>
        <dbReference type="Proteomes" id="UP001175228"/>
    </source>
</evidence>
<comment type="similarity">
    <text evidence="2">Belongs to the TPP enzyme family.</text>
</comment>
<comment type="caution">
    <text evidence="7">The sequence shown here is derived from an EMBL/GenBank/DDBJ whole genome shotgun (WGS) entry which is preliminary data.</text>
</comment>
<dbReference type="CDD" id="cd02002">
    <property type="entry name" value="TPP_BFDC"/>
    <property type="match status" value="1"/>
</dbReference>
<proteinExistence type="inferred from homology"/>
<reference evidence="7" key="1">
    <citation type="submission" date="2023-06" db="EMBL/GenBank/DDBJ databases">
        <authorList>
            <consortium name="Lawrence Berkeley National Laboratory"/>
            <person name="Ahrendt S."/>
            <person name="Sahu N."/>
            <person name="Indic B."/>
            <person name="Wong-Bajracharya J."/>
            <person name="Merenyi Z."/>
            <person name="Ke H.-M."/>
            <person name="Monk M."/>
            <person name="Kocsube S."/>
            <person name="Drula E."/>
            <person name="Lipzen A."/>
            <person name="Balint B."/>
            <person name="Henrissat B."/>
            <person name="Andreopoulos B."/>
            <person name="Martin F.M."/>
            <person name="Harder C.B."/>
            <person name="Rigling D."/>
            <person name="Ford K.L."/>
            <person name="Foster G.D."/>
            <person name="Pangilinan J."/>
            <person name="Papanicolaou A."/>
            <person name="Barry K."/>
            <person name="LaButti K."/>
            <person name="Viragh M."/>
            <person name="Koriabine M."/>
            <person name="Yan M."/>
            <person name="Riley R."/>
            <person name="Champramary S."/>
            <person name="Plett K.L."/>
            <person name="Tsai I.J."/>
            <person name="Slot J."/>
            <person name="Sipos G."/>
            <person name="Plett J."/>
            <person name="Nagy L.G."/>
            <person name="Grigoriev I.V."/>
        </authorList>
    </citation>
    <scope>NUCLEOTIDE SEQUENCE</scope>
    <source>
        <strain evidence="7">HWK02</strain>
    </source>
</reference>
<dbReference type="GO" id="GO:0009097">
    <property type="term" value="P:isoleucine biosynthetic process"/>
    <property type="evidence" value="ECO:0007669"/>
    <property type="project" value="TreeGrafter"/>
</dbReference>
<dbReference type="SUPFAM" id="SSF52467">
    <property type="entry name" value="DHS-like NAD/FAD-binding domain"/>
    <property type="match status" value="1"/>
</dbReference>
<dbReference type="SUPFAM" id="SSF52518">
    <property type="entry name" value="Thiamin diphosphate-binding fold (THDP-binding)"/>
    <property type="match status" value="2"/>
</dbReference>
<keyword evidence="3" id="KW-0786">Thiamine pyrophosphate</keyword>
<dbReference type="Gene3D" id="3.40.50.1220">
    <property type="entry name" value="TPP-binding domain"/>
    <property type="match status" value="1"/>
</dbReference>
<gene>
    <name evidence="7" type="ORF">EDD18DRAFT_1310930</name>
</gene>
<comment type="subcellular location">
    <subcellularLocation>
        <location evidence="1">Mitochondrion</location>
    </subcellularLocation>
</comment>